<gene>
    <name evidence="2" type="ORF">Mgra_00010127</name>
</gene>
<protein>
    <submittedName>
        <fullName evidence="2">Uncharacterized protein</fullName>
    </submittedName>
</protein>
<dbReference type="Proteomes" id="UP000605970">
    <property type="component" value="Unassembled WGS sequence"/>
</dbReference>
<dbReference type="AlphaFoldDB" id="A0A8S9ZA71"/>
<feature type="compositionally biased region" description="Low complexity" evidence="1">
    <location>
        <begin position="27"/>
        <end position="45"/>
    </location>
</feature>
<organism evidence="2 3">
    <name type="scientific">Meloidogyne graminicola</name>
    <dbReference type="NCBI Taxonomy" id="189291"/>
    <lineage>
        <taxon>Eukaryota</taxon>
        <taxon>Metazoa</taxon>
        <taxon>Ecdysozoa</taxon>
        <taxon>Nematoda</taxon>
        <taxon>Chromadorea</taxon>
        <taxon>Rhabditida</taxon>
        <taxon>Tylenchina</taxon>
        <taxon>Tylenchomorpha</taxon>
        <taxon>Tylenchoidea</taxon>
        <taxon>Meloidogynidae</taxon>
        <taxon>Meloidogyninae</taxon>
        <taxon>Meloidogyne</taxon>
    </lineage>
</organism>
<keyword evidence="3" id="KW-1185">Reference proteome</keyword>
<feature type="region of interest" description="Disordered" evidence="1">
    <location>
        <begin position="22"/>
        <end position="52"/>
    </location>
</feature>
<evidence type="ECO:0000313" key="3">
    <source>
        <dbReference type="Proteomes" id="UP000605970"/>
    </source>
</evidence>
<name>A0A8S9ZA71_9BILA</name>
<evidence type="ECO:0000313" key="2">
    <source>
        <dbReference type="EMBL" id="KAF7623570.1"/>
    </source>
</evidence>
<comment type="caution">
    <text evidence="2">The sequence shown here is derived from an EMBL/GenBank/DDBJ whole genome shotgun (WGS) entry which is preliminary data.</text>
</comment>
<sequence length="90" mass="10988">MFFFFSQIIISFQQKIQYIHKKQNNRQMSSSHSSSSSTDKQQQQQHEFSIEDVDEEQIDEILRDTSKNLVIFFWCNINKINLQNIHHYYR</sequence>
<reference evidence="2" key="1">
    <citation type="journal article" date="2020" name="Ecol. Evol.">
        <title>Genome structure and content of the rice root-knot nematode (Meloidogyne graminicola).</title>
        <authorList>
            <person name="Phan N.T."/>
            <person name="Danchin E.G.J."/>
            <person name="Klopp C."/>
            <person name="Perfus-Barbeoch L."/>
            <person name="Kozlowski D.K."/>
            <person name="Koutsovoulos G.D."/>
            <person name="Lopez-Roques C."/>
            <person name="Bouchez O."/>
            <person name="Zahm M."/>
            <person name="Besnard G."/>
            <person name="Bellafiore S."/>
        </authorList>
    </citation>
    <scope>NUCLEOTIDE SEQUENCE</scope>
    <source>
        <strain evidence="2">VN-18</strain>
    </source>
</reference>
<proteinExistence type="predicted"/>
<dbReference type="EMBL" id="JABEBT010000224">
    <property type="protein sequence ID" value="KAF7623570.1"/>
    <property type="molecule type" value="Genomic_DNA"/>
</dbReference>
<evidence type="ECO:0000256" key="1">
    <source>
        <dbReference type="SAM" id="MobiDB-lite"/>
    </source>
</evidence>
<accession>A0A8S9ZA71</accession>